<keyword evidence="2" id="KW-1185">Reference proteome</keyword>
<proteinExistence type="predicted"/>
<dbReference type="Proteomes" id="UP001054821">
    <property type="component" value="Chromosome 3"/>
</dbReference>
<sequence length="98" mass="10829">MQPAKACPYLANSALEVEALAAVEVCFFAIEHQFRQEQLGHPNFVDTSWAWCPRTANVVAYHTTSLASARMNPVTWVNRPPSSLVHVLNNDGLPCPHS</sequence>
<dbReference type="AlphaFoldDB" id="A0AAD4W9Y0"/>
<reference evidence="1 2" key="1">
    <citation type="journal article" date="2022" name="G3 (Bethesda)">
        <title>Whole-genome sequence and methylome profiling of the almond [Prunus dulcis (Mill.) D.A. Webb] cultivar 'Nonpareil'.</title>
        <authorList>
            <person name="D'Amico-Willman K.M."/>
            <person name="Ouma W.Z."/>
            <person name="Meulia T."/>
            <person name="Sideli G.M."/>
            <person name="Gradziel T.M."/>
            <person name="Fresnedo-Ramirez J."/>
        </authorList>
    </citation>
    <scope>NUCLEOTIDE SEQUENCE [LARGE SCALE GENOMIC DNA]</scope>
    <source>
        <strain evidence="1">Clone GOH B32 T37-40</strain>
    </source>
</reference>
<organism evidence="1 2">
    <name type="scientific">Prunus dulcis</name>
    <name type="common">Almond</name>
    <name type="synonym">Amygdalus dulcis</name>
    <dbReference type="NCBI Taxonomy" id="3755"/>
    <lineage>
        <taxon>Eukaryota</taxon>
        <taxon>Viridiplantae</taxon>
        <taxon>Streptophyta</taxon>
        <taxon>Embryophyta</taxon>
        <taxon>Tracheophyta</taxon>
        <taxon>Spermatophyta</taxon>
        <taxon>Magnoliopsida</taxon>
        <taxon>eudicotyledons</taxon>
        <taxon>Gunneridae</taxon>
        <taxon>Pentapetalae</taxon>
        <taxon>rosids</taxon>
        <taxon>fabids</taxon>
        <taxon>Rosales</taxon>
        <taxon>Rosaceae</taxon>
        <taxon>Amygdaloideae</taxon>
        <taxon>Amygdaleae</taxon>
        <taxon>Prunus</taxon>
    </lineage>
</organism>
<evidence type="ECO:0000313" key="2">
    <source>
        <dbReference type="Proteomes" id="UP001054821"/>
    </source>
</evidence>
<dbReference type="EMBL" id="JAJFAZ020000003">
    <property type="protein sequence ID" value="KAI5339630.1"/>
    <property type="molecule type" value="Genomic_DNA"/>
</dbReference>
<comment type="caution">
    <text evidence="1">The sequence shown here is derived from an EMBL/GenBank/DDBJ whole genome shotgun (WGS) entry which is preliminary data.</text>
</comment>
<protein>
    <submittedName>
        <fullName evidence="1">Uncharacterized protein</fullName>
    </submittedName>
</protein>
<evidence type="ECO:0000313" key="1">
    <source>
        <dbReference type="EMBL" id="KAI5339630.1"/>
    </source>
</evidence>
<gene>
    <name evidence="1" type="ORF">L3X38_018902</name>
</gene>
<name>A0AAD4W9Y0_PRUDU</name>
<accession>A0AAD4W9Y0</accession>